<reference evidence="1 2" key="1">
    <citation type="submission" date="2023-08" db="EMBL/GenBank/DDBJ databases">
        <authorList>
            <person name="Park J.-S."/>
        </authorList>
    </citation>
    <scope>NUCLEOTIDE SEQUENCE [LARGE SCALE GENOMIC DNA]</scope>
    <source>
        <strain evidence="1 2">2205BS29-5</strain>
    </source>
</reference>
<dbReference type="EMBL" id="JAVAMQ010000008">
    <property type="protein sequence ID" value="MDP5307585.1"/>
    <property type="molecule type" value="Genomic_DNA"/>
</dbReference>
<protein>
    <submittedName>
        <fullName evidence="1">Uncharacterized protein</fullName>
    </submittedName>
</protein>
<keyword evidence="2" id="KW-1185">Reference proteome</keyword>
<proteinExistence type="predicted"/>
<name>A0ABT9JCQ0_9RHOB</name>
<dbReference type="RefSeq" id="WP_305963435.1">
    <property type="nucleotide sequence ID" value="NZ_JAVAMQ010000008.1"/>
</dbReference>
<sequence length="81" mass="9275">MTDWQDAYNDTTAHLSRMQGLTTVLNEIAWDFEGLNNPDPMSYGILTLIRTIHEDLCRLDALHELEWEAKQAEAQEVDQAA</sequence>
<gene>
    <name evidence="1" type="ORF">Q5Y72_10825</name>
</gene>
<organism evidence="1 2">
    <name type="scientific">Paracoccus spongiarum</name>
    <dbReference type="NCBI Taxonomy" id="3064387"/>
    <lineage>
        <taxon>Bacteria</taxon>
        <taxon>Pseudomonadati</taxon>
        <taxon>Pseudomonadota</taxon>
        <taxon>Alphaproteobacteria</taxon>
        <taxon>Rhodobacterales</taxon>
        <taxon>Paracoccaceae</taxon>
        <taxon>Paracoccus</taxon>
    </lineage>
</organism>
<evidence type="ECO:0000313" key="2">
    <source>
        <dbReference type="Proteomes" id="UP001224997"/>
    </source>
</evidence>
<comment type="caution">
    <text evidence="1">The sequence shown here is derived from an EMBL/GenBank/DDBJ whole genome shotgun (WGS) entry which is preliminary data.</text>
</comment>
<accession>A0ABT9JCQ0</accession>
<dbReference type="Proteomes" id="UP001224997">
    <property type="component" value="Unassembled WGS sequence"/>
</dbReference>
<evidence type="ECO:0000313" key="1">
    <source>
        <dbReference type="EMBL" id="MDP5307585.1"/>
    </source>
</evidence>